<feature type="transmembrane region" description="Helical" evidence="1">
    <location>
        <begin position="15"/>
        <end position="42"/>
    </location>
</feature>
<dbReference type="AlphaFoldDB" id="A0A399RMG9"/>
<evidence type="ECO:0000313" key="3">
    <source>
        <dbReference type="Proteomes" id="UP000265845"/>
    </source>
</evidence>
<reference evidence="2 3" key="1">
    <citation type="submission" date="2018-08" db="EMBL/GenBank/DDBJ databases">
        <title>Henriciella mobilis sp. nov., isolated from seawater.</title>
        <authorList>
            <person name="Cheng H."/>
            <person name="Wu Y.-H."/>
            <person name="Xu X.-W."/>
            <person name="Guo L.-L."/>
        </authorList>
    </citation>
    <scope>NUCLEOTIDE SEQUENCE [LARGE SCALE GENOMIC DNA]</scope>
    <source>
        <strain evidence="2 3">CCUG67844</strain>
    </source>
</reference>
<sequence length="146" mass="16359">MEQGFGGFLAHGASLVGAVLTALLVALTLVLFLWVLLATLAIFMRAFGMSYYPRISGSYRRVWVLAVLPLFWVFYMYWGSDHIVDWVTGEPGKPEWVTQVVTFSLPMMIPILFALAVWLKGARVFAVKYGLANLWLACLTAFVALY</sequence>
<evidence type="ECO:0000313" key="2">
    <source>
        <dbReference type="EMBL" id="RIJ31022.1"/>
    </source>
</evidence>
<keyword evidence="1" id="KW-1133">Transmembrane helix</keyword>
<keyword evidence="1" id="KW-0472">Membrane</keyword>
<accession>A0A399RMG9</accession>
<dbReference type="RefSeq" id="WP_119452522.1">
    <property type="nucleotide sequence ID" value="NZ_QWGA01000003.1"/>
</dbReference>
<keyword evidence="3" id="KW-1185">Reference proteome</keyword>
<evidence type="ECO:0000256" key="1">
    <source>
        <dbReference type="SAM" id="Phobius"/>
    </source>
</evidence>
<dbReference type="EMBL" id="QWGA01000003">
    <property type="protein sequence ID" value="RIJ31022.1"/>
    <property type="molecule type" value="Genomic_DNA"/>
</dbReference>
<keyword evidence="1" id="KW-0812">Transmembrane</keyword>
<comment type="caution">
    <text evidence="2">The sequence shown here is derived from an EMBL/GenBank/DDBJ whole genome shotgun (WGS) entry which is preliminary data.</text>
</comment>
<name>A0A399RMG9_9PROT</name>
<feature type="transmembrane region" description="Helical" evidence="1">
    <location>
        <begin position="100"/>
        <end position="119"/>
    </location>
</feature>
<gene>
    <name evidence="2" type="ORF">D1222_01770</name>
</gene>
<feature type="transmembrane region" description="Helical" evidence="1">
    <location>
        <begin position="62"/>
        <end position="80"/>
    </location>
</feature>
<protein>
    <submittedName>
        <fullName evidence="2">Uncharacterized protein</fullName>
    </submittedName>
</protein>
<organism evidence="2 3">
    <name type="scientific">Henriciella algicola</name>
    <dbReference type="NCBI Taxonomy" id="1608422"/>
    <lineage>
        <taxon>Bacteria</taxon>
        <taxon>Pseudomonadati</taxon>
        <taxon>Pseudomonadota</taxon>
        <taxon>Alphaproteobacteria</taxon>
        <taxon>Hyphomonadales</taxon>
        <taxon>Hyphomonadaceae</taxon>
        <taxon>Henriciella</taxon>
    </lineage>
</organism>
<feature type="transmembrane region" description="Helical" evidence="1">
    <location>
        <begin position="126"/>
        <end position="145"/>
    </location>
</feature>
<dbReference type="Proteomes" id="UP000265845">
    <property type="component" value="Unassembled WGS sequence"/>
</dbReference>
<proteinExistence type="predicted"/>